<dbReference type="Proteomes" id="UP000034616">
    <property type="component" value="Unassembled WGS sequence"/>
</dbReference>
<evidence type="ECO:0000313" key="5">
    <source>
        <dbReference type="Proteomes" id="UP000034616"/>
    </source>
</evidence>
<feature type="compositionally biased region" description="Basic residues" evidence="1">
    <location>
        <begin position="11"/>
        <end position="24"/>
    </location>
</feature>
<dbReference type="AlphaFoldDB" id="A0A0G0WSZ5"/>
<comment type="caution">
    <text evidence="4">The sequence shown here is derived from an EMBL/GenBank/DDBJ whole genome shotgun (WGS) entry which is preliminary data.</text>
</comment>
<feature type="transmembrane region" description="Helical" evidence="2">
    <location>
        <begin position="55"/>
        <end position="76"/>
    </location>
</feature>
<dbReference type="InterPro" id="IPR006949">
    <property type="entry name" value="Barrel_Baseplate_J-like"/>
</dbReference>
<feature type="region of interest" description="Disordered" evidence="1">
    <location>
        <begin position="1"/>
        <end position="29"/>
    </location>
</feature>
<accession>A0A0G0WSZ5</accession>
<evidence type="ECO:0000256" key="2">
    <source>
        <dbReference type="SAM" id="Phobius"/>
    </source>
</evidence>
<dbReference type="Pfam" id="PF04865">
    <property type="entry name" value="Baseplate_J"/>
    <property type="match status" value="1"/>
</dbReference>
<name>A0A0G0WSZ5_9BACT</name>
<protein>
    <recommendedName>
        <fullName evidence="3">Baseplate protein J-like barrel domain-containing protein</fullName>
    </recommendedName>
</protein>
<keyword evidence="2" id="KW-1133">Transmembrane helix</keyword>
<feature type="domain" description="Baseplate protein J-like barrel" evidence="3">
    <location>
        <begin position="151"/>
        <end position="220"/>
    </location>
</feature>
<sequence>MESSKQEKRKIPGSRKATPRRAIKKSAQSVMPEISVAPILPSRTPSPSLRLYRRIAGLFVFFVTVVLVIVLFVSTAKATIHIIPQPQTVEASFLVDVVQTGVIEGRVKGSEIEKTFEQAKEFPVSNGEKKEVLDKAQGQITIINETSKIQPLVATTRFLSSKGILFRLDKSVTVPANGKIDVSVHADQLGPTGDIEPDRFTIPGLSTSLQPVIYGVSSVSMSGGQRFVSVVTQEELDQAATALEKEMLEAAKGEFRGQKGDAGGEVFQSEMIKKVSNTMPGDEAETFTISLSLRVTAVFYDTEGIEQLAERKLYEQLSQGFTFLSVPVDQMHVTVTNILKETNEAQIRVELTGVSILSPTHPLLDKSSMVGRSPKELKDRLTSAGLASDVVVEIFPPWMKKIPALKDHVDVVVDPPILEKK</sequence>
<evidence type="ECO:0000259" key="3">
    <source>
        <dbReference type="Pfam" id="PF04865"/>
    </source>
</evidence>
<feature type="compositionally biased region" description="Basic and acidic residues" evidence="1">
    <location>
        <begin position="1"/>
        <end position="10"/>
    </location>
</feature>
<proteinExistence type="predicted"/>
<reference evidence="4 5" key="1">
    <citation type="journal article" date="2015" name="Nature">
        <title>rRNA introns, odd ribosomes, and small enigmatic genomes across a large radiation of phyla.</title>
        <authorList>
            <person name="Brown C.T."/>
            <person name="Hug L.A."/>
            <person name="Thomas B.C."/>
            <person name="Sharon I."/>
            <person name="Castelle C.J."/>
            <person name="Singh A."/>
            <person name="Wilkins M.J."/>
            <person name="Williams K.H."/>
            <person name="Banfield J.F."/>
        </authorList>
    </citation>
    <scope>NUCLEOTIDE SEQUENCE [LARGE SCALE GENOMIC DNA]</scope>
</reference>
<gene>
    <name evidence="4" type="ORF">UU35_C0002G0066</name>
</gene>
<keyword evidence="2" id="KW-0472">Membrane</keyword>
<dbReference type="EMBL" id="LCAH01000002">
    <property type="protein sequence ID" value="KKR87565.1"/>
    <property type="molecule type" value="Genomic_DNA"/>
</dbReference>
<evidence type="ECO:0000256" key="1">
    <source>
        <dbReference type="SAM" id="MobiDB-lite"/>
    </source>
</evidence>
<evidence type="ECO:0000313" key="4">
    <source>
        <dbReference type="EMBL" id="KKR87565.1"/>
    </source>
</evidence>
<keyword evidence="2" id="KW-0812">Transmembrane</keyword>
<organism evidence="4 5">
    <name type="scientific">Candidatus Uhrbacteria bacterium GW2011_GWC2_41_11</name>
    <dbReference type="NCBI Taxonomy" id="1618985"/>
    <lineage>
        <taxon>Bacteria</taxon>
        <taxon>Candidatus Uhriibacteriota</taxon>
    </lineage>
</organism>